<reference evidence="3" key="1">
    <citation type="journal article" date="2019" name="PLoS Negl. Trop. Dis.">
        <title>Revisiting the worldwide diversity of Leptospira species in the environment.</title>
        <authorList>
            <person name="Vincent A.T."/>
            <person name="Schiettekatte O."/>
            <person name="Bourhy P."/>
            <person name="Veyrier F.J."/>
            <person name="Picardeau M."/>
        </authorList>
    </citation>
    <scope>NUCLEOTIDE SEQUENCE [LARGE SCALE GENOMIC DNA]</scope>
    <source>
        <strain evidence="3">201800295</strain>
    </source>
</reference>
<dbReference type="Proteomes" id="UP000297617">
    <property type="component" value="Unassembled WGS sequence"/>
</dbReference>
<evidence type="ECO:0000313" key="2">
    <source>
        <dbReference type="EMBL" id="TGK49055.1"/>
    </source>
</evidence>
<feature type="domain" description="YrdC-like" evidence="1">
    <location>
        <begin position="12"/>
        <end position="198"/>
    </location>
</feature>
<dbReference type="PANTHER" id="PTHR42828:SF3">
    <property type="entry name" value="THREONYLCARBAMOYL-AMP SYNTHASE"/>
    <property type="match status" value="1"/>
</dbReference>
<dbReference type="RefSeq" id="WP_135753909.1">
    <property type="nucleotide sequence ID" value="NZ_RQFD01000013.1"/>
</dbReference>
<dbReference type="InterPro" id="IPR052532">
    <property type="entry name" value="SUA5_domain"/>
</dbReference>
<dbReference type="Gene3D" id="3.90.870.10">
    <property type="entry name" value="DHBP synthase"/>
    <property type="match status" value="1"/>
</dbReference>
<dbReference type="PROSITE" id="PS51163">
    <property type="entry name" value="YRDC"/>
    <property type="match status" value="1"/>
</dbReference>
<keyword evidence="3" id="KW-1185">Reference proteome</keyword>
<dbReference type="Pfam" id="PF01300">
    <property type="entry name" value="Sua5_yciO_yrdC"/>
    <property type="match status" value="1"/>
</dbReference>
<dbReference type="InterPro" id="IPR017945">
    <property type="entry name" value="DHBP_synth_RibB-like_a/b_dom"/>
</dbReference>
<dbReference type="NCBIfam" id="TIGR00057">
    <property type="entry name" value="L-threonylcarbamoyladenylate synthase"/>
    <property type="match status" value="1"/>
</dbReference>
<proteinExistence type="predicted"/>
<gene>
    <name evidence="2" type="ORF">EHQ10_09110</name>
</gene>
<evidence type="ECO:0000313" key="3">
    <source>
        <dbReference type="Proteomes" id="UP000297617"/>
    </source>
</evidence>
<comment type="caution">
    <text evidence="2">The sequence shown here is derived from an EMBL/GenBank/DDBJ whole genome shotgun (WGS) entry which is preliminary data.</text>
</comment>
<dbReference type="EMBL" id="RQFD01000013">
    <property type="protein sequence ID" value="TGK49055.1"/>
    <property type="molecule type" value="Genomic_DNA"/>
</dbReference>
<dbReference type="SUPFAM" id="SSF55821">
    <property type="entry name" value="YrdC/RibB"/>
    <property type="match status" value="1"/>
</dbReference>
<protein>
    <submittedName>
        <fullName evidence="2">Threonylcarbamoyl-AMP synthase</fullName>
    </submittedName>
</protein>
<name>A0ABY2L5T5_9LEPT</name>
<organism evidence="2 3">
    <name type="scientific">Leptospira bouyouniensis</name>
    <dbReference type="NCBI Taxonomy" id="2484911"/>
    <lineage>
        <taxon>Bacteria</taxon>
        <taxon>Pseudomonadati</taxon>
        <taxon>Spirochaetota</taxon>
        <taxon>Spirochaetia</taxon>
        <taxon>Leptospirales</taxon>
        <taxon>Leptospiraceae</taxon>
        <taxon>Leptospira</taxon>
    </lineage>
</organism>
<evidence type="ECO:0000259" key="1">
    <source>
        <dbReference type="PROSITE" id="PS51163"/>
    </source>
</evidence>
<accession>A0ABY2L5T5</accession>
<sequence length="214" mass="24007">MIIYLHPDNPEIRKLKQISEQLKDGGIFIFPTDTVYAIIADANSKSAVEKIYSIKKLPKDKPLSLLCKDISMASHFIEYLPNSAYRFMKRVTPGPFTFVLKANKNLPKPSIAHHKDKQIGIRIPNHIYLQELLNIHDAPLTSTSAFSNDEFIIDIDDLETIYGHLVNGIVDGGIVKTELSTILLITDDSLELIRAGKGYETIQKEIQTLEGSDS</sequence>
<dbReference type="InterPro" id="IPR006070">
    <property type="entry name" value="Sua5-like_dom"/>
</dbReference>
<dbReference type="PANTHER" id="PTHR42828">
    <property type="entry name" value="DHBP SYNTHASE RIBB-LIKE ALPHA/BETA DOMAIN-CONTAINING PROTEIN"/>
    <property type="match status" value="1"/>
</dbReference>